<dbReference type="SUPFAM" id="SSF48208">
    <property type="entry name" value="Six-hairpin glycosidases"/>
    <property type="match status" value="1"/>
</dbReference>
<dbReference type="InterPro" id="IPR010401">
    <property type="entry name" value="AGL/Gdb1"/>
</dbReference>
<gene>
    <name evidence="3" type="ORF">SAMN02745205_01185</name>
</gene>
<reference evidence="3 4" key="1">
    <citation type="submission" date="2017-02" db="EMBL/GenBank/DDBJ databases">
        <authorList>
            <person name="Peterson S.W."/>
        </authorList>
    </citation>
    <scope>NUCLEOTIDE SEQUENCE [LARGE SCALE GENOMIC DNA]</scope>
    <source>
        <strain evidence="3 4">ATCC 700135</strain>
    </source>
</reference>
<dbReference type="Pfam" id="PF06202">
    <property type="entry name" value="GDE_C"/>
    <property type="match status" value="1"/>
</dbReference>
<dbReference type="Proteomes" id="UP000189956">
    <property type="component" value="Unassembled WGS sequence"/>
</dbReference>
<proteinExistence type="predicted"/>
<dbReference type="InterPro" id="IPR008928">
    <property type="entry name" value="6-hairpin_glycosidase_sf"/>
</dbReference>
<feature type="domain" description="Glycogen debranching enzyme C-terminal" evidence="1">
    <location>
        <begin position="278"/>
        <end position="634"/>
    </location>
</feature>
<dbReference type="PANTHER" id="PTHR10569:SF2">
    <property type="entry name" value="GLYCOGEN DEBRANCHING ENZYME"/>
    <property type="match status" value="1"/>
</dbReference>
<dbReference type="Gene3D" id="1.50.10.10">
    <property type="match status" value="1"/>
</dbReference>
<dbReference type="GO" id="GO:0004134">
    <property type="term" value="F:4-alpha-glucanotransferase activity"/>
    <property type="evidence" value="ECO:0007669"/>
    <property type="project" value="InterPro"/>
</dbReference>
<dbReference type="InterPro" id="IPR012341">
    <property type="entry name" value="6hp_glycosidase-like_sf"/>
</dbReference>
<dbReference type="AlphaFoldDB" id="A0A1T4LLK7"/>
<sequence>MGYLKFDRNNMSNLEVSLSKEILRTNRRGAYHASSIVGCNTRKYHGLLVVPSPFMDGHGNVLLSSFDETVIQHGAEFNLAVHKYKDGTVAPNGHKYIREFDIDIIPKTLYRVGGVVLSKEIIFSRGTNRVLIRYTLLDAHSPTILRFRPILAFRNVKELTTENDAINWDYQTVENGISMCLYEGYPELYMQFSTPVEWHHAPIWYKDFFYEKEQERGHACVEDLPTPGYFECNIRKGESVIFVAGDEPTDPTELHDIFEKNIQVRIPRNSFTNCLINSADQFYLKKGEGQCYLLSGYPWFGVKARDQFMNLTACTFGIGKPDRFDEIFETAWPALVHFMGTGEGDDTIRGIQHPDTLLWVITSMQDYSKWRSLDETREKYGAYLKTIINYLTDGHHPTMKKMENGLLYVIPKDGMPVTWMDGKIYGVSVVDRQGYIVEINALWYNALCFYQELAGEKDEALSHLIEKVAESFVRVFVNEHNYLFDYVCEGRSQDWNVRPNMIFAAGLPYSPLSRDLQRSVLDIVTKELLTPKGLRTLSPKSPYYRGYCNGTLHEREYASNQGAVWPWLMYPYLSAYLKLFKLSGVSFVERVLISFEDELTLHGIGTLSEMYDATPPFVGRGGISYAGSIAAILRIQNRLNDFYQENEAIETYYSKQ</sequence>
<dbReference type="GO" id="GO:0004135">
    <property type="term" value="F:amylo-alpha-1,6-glucosidase activity"/>
    <property type="evidence" value="ECO:0007669"/>
    <property type="project" value="InterPro"/>
</dbReference>
<evidence type="ECO:0000313" key="3">
    <source>
        <dbReference type="EMBL" id="SJZ55467.1"/>
    </source>
</evidence>
<dbReference type="Pfam" id="PF12439">
    <property type="entry name" value="GDE_N"/>
    <property type="match status" value="1"/>
</dbReference>
<protein>
    <submittedName>
        <fullName evidence="3">Glycogen debranching enzyme, putative</fullName>
    </submittedName>
</protein>
<organism evidence="3 4">
    <name type="scientific">Porphyromonas cangingivalis</name>
    <dbReference type="NCBI Taxonomy" id="36874"/>
    <lineage>
        <taxon>Bacteria</taxon>
        <taxon>Pseudomonadati</taxon>
        <taxon>Bacteroidota</taxon>
        <taxon>Bacteroidia</taxon>
        <taxon>Bacteroidales</taxon>
        <taxon>Porphyromonadaceae</taxon>
        <taxon>Porphyromonas</taxon>
    </lineage>
</organism>
<feature type="domain" description="Glycogen debranching enzyme bacterial and archaeal type N-terminal" evidence="2">
    <location>
        <begin position="20"/>
        <end position="240"/>
    </location>
</feature>
<dbReference type="InterPro" id="IPR024742">
    <property type="entry name" value="Glycogen_debranch_N"/>
</dbReference>
<evidence type="ECO:0000259" key="1">
    <source>
        <dbReference type="Pfam" id="PF06202"/>
    </source>
</evidence>
<dbReference type="PANTHER" id="PTHR10569">
    <property type="entry name" value="GLYCOGEN DEBRANCHING ENZYME"/>
    <property type="match status" value="1"/>
</dbReference>
<evidence type="ECO:0000259" key="2">
    <source>
        <dbReference type="Pfam" id="PF12439"/>
    </source>
</evidence>
<accession>A0A1T4LLK7</accession>
<name>A0A1T4LLK7_PORCN</name>
<dbReference type="InterPro" id="IPR032790">
    <property type="entry name" value="GDE_C"/>
</dbReference>
<dbReference type="GO" id="GO:0005980">
    <property type="term" value="P:glycogen catabolic process"/>
    <property type="evidence" value="ECO:0007669"/>
    <property type="project" value="InterPro"/>
</dbReference>
<evidence type="ECO:0000313" key="4">
    <source>
        <dbReference type="Proteomes" id="UP000189956"/>
    </source>
</evidence>
<dbReference type="EMBL" id="FUWL01000008">
    <property type="protein sequence ID" value="SJZ55467.1"/>
    <property type="molecule type" value="Genomic_DNA"/>
</dbReference>
<dbReference type="RefSeq" id="WP_078735740.1">
    <property type="nucleotide sequence ID" value="NZ_FUWL01000008.1"/>
</dbReference>